<keyword evidence="2" id="KW-0808">Transferase</keyword>
<dbReference type="GO" id="GO:0004145">
    <property type="term" value="F:diamine N-acetyltransferase activity"/>
    <property type="evidence" value="ECO:0007669"/>
    <property type="project" value="TreeGrafter"/>
</dbReference>
<comment type="caution">
    <text evidence="2">The sequence shown here is derived from an EMBL/GenBank/DDBJ whole genome shotgun (WGS) entry which is preliminary data.</text>
</comment>
<proteinExistence type="predicted"/>
<keyword evidence="2" id="KW-0012">Acyltransferase</keyword>
<evidence type="ECO:0000313" key="2">
    <source>
        <dbReference type="EMBL" id="MDG6144454.1"/>
    </source>
</evidence>
<dbReference type="Gene3D" id="3.40.630.30">
    <property type="match status" value="1"/>
</dbReference>
<organism evidence="2 3">
    <name type="scientific">Lactococcus formosensis</name>
    <dbReference type="NCBI Taxonomy" id="1281486"/>
    <lineage>
        <taxon>Bacteria</taxon>
        <taxon>Bacillati</taxon>
        <taxon>Bacillota</taxon>
        <taxon>Bacilli</taxon>
        <taxon>Lactobacillales</taxon>
        <taxon>Streptococcaceae</taxon>
        <taxon>Lactococcus</taxon>
    </lineage>
</organism>
<dbReference type="Pfam" id="PF13302">
    <property type="entry name" value="Acetyltransf_3"/>
    <property type="match status" value="1"/>
</dbReference>
<dbReference type="SUPFAM" id="SSF55729">
    <property type="entry name" value="Acyl-CoA N-acyltransferases (Nat)"/>
    <property type="match status" value="1"/>
</dbReference>
<dbReference type="CDD" id="cd04301">
    <property type="entry name" value="NAT_SF"/>
    <property type="match status" value="1"/>
</dbReference>
<accession>A0A9X4NVN7</accession>
<keyword evidence="3" id="KW-1185">Reference proteome</keyword>
<dbReference type="PANTHER" id="PTHR43415">
    <property type="entry name" value="SPERMIDINE N(1)-ACETYLTRANSFERASE"/>
    <property type="match status" value="1"/>
</dbReference>
<dbReference type="InterPro" id="IPR016181">
    <property type="entry name" value="Acyl_CoA_acyltransferase"/>
</dbReference>
<evidence type="ECO:0000259" key="1">
    <source>
        <dbReference type="PROSITE" id="PS51186"/>
    </source>
</evidence>
<dbReference type="PANTHER" id="PTHR43415:SF6">
    <property type="entry name" value="SPERMIDINE N(1)-ACETYLTRANSFERASE"/>
    <property type="match status" value="1"/>
</dbReference>
<dbReference type="EC" id="2.3.1.-" evidence="2"/>
<gene>
    <name evidence="2" type="ORF">NF717_02105</name>
</gene>
<sequence>MMAIGNKKYGDFKMKIRALERTDLKDIHIINNEAKTMHLWFQEPYESLDELTALYDKHIHSMDERRFVVDVDGAFAGIVELMEINFIHRSCEIQLIITEEYSGRGLAQEAFHQALDYAFKVLNMHKVYLWVDVDNAPAVHIYEKVGFKIEGTMKEHFFAAGSYHDSHFMGLLKKDYLK</sequence>
<evidence type="ECO:0000313" key="3">
    <source>
        <dbReference type="Proteomes" id="UP001153199"/>
    </source>
</evidence>
<dbReference type="RefSeq" id="WP_165712115.1">
    <property type="nucleotide sequence ID" value="NZ_JAMWFV010000001.1"/>
</dbReference>
<name>A0A9X4NVN7_9LACT</name>
<dbReference type="AlphaFoldDB" id="A0A9X4NVN7"/>
<protein>
    <submittedName>
        <fullName evidence="2">GNAT family N-acetyltransferase</fullName>
        <ecNumber evidence="2">2.3.1.-</ecNumber>
    </submittedName>
</protein>
<dbReference type="EMBL" id="JAMWFV010000001">
    <property type="protein sequence ID" value="MDG6144454.1"/>
    <property type="molecule type" value="Genomic_DNA"/>
</dbReference>
<dbReference type="InterPro" id="IPR000182">
    <property type="entry name" value="GNAT_dom"/>
</dbReference>
<feature type="domain" description="N-acetyltransferase" evidence="1">
    <location>
        <begin position="14"/>
        <end position="170"/>
    </location>
</feature>
<dbReference type="Proteomes" id="UP001153199">
    <property type="component" value="Unassembled WGS sequence"/>
</dbReference>
<reference evidence="2" key="1">
    <citation type="submission" date="2022-06" db="EMBL/GenBank/DDBJ databases">
        <title>Lactococcus from bovine mastitis in China.</title>
        <authorList>
            <person name="Lin Y."/>
            <person name="Han B."/>
        </authorList>
    </citation>
    <scope>NUCLEOTIDE SEQUENCE</scope>
    <source>
        <strain evidence="2">Ningxia-I-26</strain>
    </source>
</reference>
<dbReference type="PROSITE" id="PS51186">
    <property type="entry name" value="GNAT"/>
    <property type="match status" value="1"/>
</dbReference>